<dbReference type="SUPFAM" id="SSF63491">
    <property type="entry name" value="BAG domain"/>
    <property type="match status" value="1"/>
</dbReference>
<evidence type="ECO:0000256" key="1">
    <source>
        <dbReference type="ARBA" id="ARBA00022860"/>
    </source>
</evidence>
<dbReference type="AlphaFoldDB" id="A0ABC8RMW5"/>
<comment type="caution">
    <text evidence="5">The sequence shown here is derived from an EMBL/GenBank/DDBJ whole genome shotgun (WGS) entry which is preliminary data.</text>
</comment>
<sequence>MMDSPFFRSHYYQPSRPHYSPSVRGIPVQSVRRNPTTTASAKVVSIPVHFVGSETTRSASALKIQKVFRGFVVRRSVKKIVSIKSEVDEIERRISMSETAELIRRDEKEWLRLNEALMALLFKLDSIRGVDSGVRDCRRAVIKKAIALQEKIDCIVAASDQTLGTEINDQVVEVKVDDHCESLDEAVDQSLEIKDSPENVAADQTRDKALAAKAPEFKDSSDLSICDNCSENAGDGNPGESVPEMSKSEAKEGGVDKPAEGCEKMEVTEVGIHSEVKANEDDCVVKEIVENCNSIPFESECVEESVKTNLTPDYLEYSVHPQRLSEGGEENKNSEKVADGMAMQRAEQTDVGGGDDKKRNRELLERVVEDNGKMMSLMMQLYARNEMQTRMLNSLTRRVEQLEKAFICDRLRRKKKSHAA</sequence>
<evidence type="ECO:0000259" key="4">
    <source>
        <dbReference type="PROSITE" id="PS51035"/>
    </source>
</evidence>
<organism evidence="5 6">
    <name type="scientific">Ilex paraguariensis</name>
    <name type="common">yerba mate</name>
    <dbReference type="NCBI Taxonomy" id="185542"/>
    <lineage>
        <taxon>Eukaryota</taxon>
        <taxon>Viridiplantae</taxon>
        <taxon>Streptophyta</taxon>
        <taxon>Embryophyta</taxon>
        <taxon>Tracheophyta</taxon>
        <taxon>Spermatophyta</taxon>
        <taxon>Magnoliopsida</taxon>
        <taxon>eudicotyledons</taxon>
        <taxon>Gunneridae</taxon>
        <taxon>Pentapetalae</taxon>
        <taxon>asterids</taxon>
        <taxon>campanulids</taxon>
        <taxon>Aquifoliales</taxon>
        <taxon>Aquifoliaceae</taxon>
        <taxon>Ilex</taxon>
    </lineage>
</organism>
<dbReference type="InterPro" id="IPR000048">
    <property type="entry name" value="IQ_motif_EF-hand-BS"/>
</dbReference>
<dbReference type="SMART" id="SM00015">
    <property type="entry name" value="IQ"/>
    <property type="match status" value="1"/>
</dbReference>
<dbReference type="GO" id="GO:0005516">
    <property type="term" value="F:calmodulin binding"/>
    <property type="evidence" value="ECO:0007669"/>
    <property type="project" value="UniProtKB-KW"/>
</dbReference>
<dbReference type="InterPro" id="IPR003103">
    <property type="entry name" value="BAG_domain"/>
</dbReference>
<dbReference type="Gene3D" id="1.20.58.120">
    <property type="entry name" value="BAG domain"/>
    <property type="match status" value="1"/>
</dbReference>
<protein>
    <recommendedName>
        <fullName evidence="4">BAG domain-containing protein</fullName>
    </recommendedName>
</protein>
<feature type="region of interest" description="Disordered" evidence="3">
    <location>
        <begin position="228"/>
        <end position="262"/>
    </location>
</feature>
<evidence type="ECO:0000313" key="6">
    <source>
        <dbReference type="Proteomes" id="UP001642360"/>
    </source>
</evidence>
<dbReference type="PROSITE" id="PS51035">
    <property type="entry name" value="BAG"/>
    <property type="match status" value="1"/>
</dbReference>
<keyword evidence="2" id="KW-0143">Chaperone</keyword>
<evidence type="ECO:0000256" key="2">
    <source>
        <dbReference type="ARBA" id="ARBA00023186"/>
    </source>
</evidence>
<accession>A0ABC8RMW5</accession>
<dbReference type="InterPro" id="IPR040400">
    <property type="entry name" value="BAG5/6/7/8"/>
</dbReference>
<dbReference type="EMBL" id="CAUOFW020001391">
    <property type="protein sequence ID" value="CAK9144354.1"/>
    <property type="molecule type" value="Genomic_DNA"/>
</dbReference>
<evidence type="ECO:0000313" key="5">
    <source>
        <dbReference type="EMBL" id="CAK9144354.1"/>
    </source>
</evidence>
<dbReference type="CDD" id="cd23767">
    <property type="entry name" value="IQCD"/>
    <property type="match status" value="1"/>
</dbReference>
<dbReference type="PROSITE" id="PS50096">
    <property type="entry name" value="IQ"/>
    <property type="match status" value="1"/>
</dbReference>
<dbReference type="PANTHER" id="PTHR33322:SF4">
    <property type="entry name" value="BAG DOMAIN CONTAINING PROTEIN, EXPRESSED"/>
    <property type="match status" value="1"/>
</dbReference>
<feature type="compositionally biased region" description="Basic and acidic residues" evidence="3">
    <location>
        <begin position="246"/>
        <end position="262"/>
    </location>
</feature>
<dbReference type="Pfam" id="PF00612">
    <property type="entry name" value="IQ"/>
    <property type="match status" value="1"/>
</dbReference>
<proteinExistence type="predicted"/>
<dbReference type="Proteomes" id="UP001642360">
    <property type="component" value="Unassembled WGS sequence"/>
</dbReference>
<dbReference type="SMART" id="SM00264">
    <property type="entry name" value="BAG"/>
    <property type="match status" value="1"/>
</dbReference>
<keyword evidence="6" id="KW-1185">Reference proteome</keyword>
<feature type="domain" description="BAG" evidence="4">
    <location>
        <begin position="79"/>
        <end position="156"/>
    </location>
</feature>
<reference evidence="5 6" key="1">
    <citation type="submission" date="2024-02" db="EMBL/GenBank/DDBJ databases">
        <authorList>
            <person name="Vignale AGUSTIN F."/>
            <person name="Sosa J E."/>
            <person name="Modenutti C."/>
        </authorList>
    </citation>
    <scope>NUCLEOTIDE SEQUENCE [LARGE SCALE GENOMIC DNA]</scope>
</reference>
<dbReference type="Pfam" id="PF02179">
    <property type="entry name" value="BAG"/>
    <property type="match status" value="1"/>
</dbReference>
<keyword evidence="1" id="KW-0112">Calmodulin-binding</keyword>
<dbReference type="PANTHER" id="PTHR33322">
    <property type="entry name" value="BAG DOMAIN CONTAINING PROTEIN, EXPRESSED"/>
    <property type="match status" value="1"/>
</dbReference>
<name>A0ABC8RMW5_9AQUA</name>
<dbReference type="InterPro" id="IPR036533">
    <property type="entry name" value="BAG_dom_sf"/>
</dbReference>
<gene>
    <name evidence="5" type="ORF">ILEXP_LOCUS12106</name>
</gene>
<evidence type="ECO:0000256" key="3">
    <source>
        <dbReference type="SAM" id="MobiDB-lite"/>
    </source>
</evidence>